<keyword evidence="3" id="KW-0902">Two-component regulatory system</keyword>
<dbReference type="InterPro" id="IPR058031">
    <property type="entry name" value="AAA_lid_NorR"/>
</dbReference>
<dbReference type="AlphaFoldDB" id="A0A3L7A7C3"/>
<dbReference type="Gene3D" id="3.40.50.300">
    <property type="entry name" value="P-loop containing nucleotide triphosphate hydrolases"/>
    <property type="match status" value="1"/>
</dbReference>
<sequence>MLHSPEAANAPVLVCDPDPAVRRLLRAALGRRDRLNMMEAEALESAYALAPHCVSAVVAVGPGGESAVTRLRSAGLKGALIATLGQGSVASAVACMRAGADDVVLKPLRAEDVVERLLQGEPARVERRRSSRENDRPAPATSTTDFCGFLGRSPPMRGLYERIQRVAASAAPVFVTGESGTGKDLCAQAVHARSPRHAGPFVALNCSAIPRELMESEVFGHVRGAFTGAIADRAGAAEAADGGTLFLDEIGEMDLALQAKLLRFLQDGKVRRVGEGRERQVDVRIVCATNRDPVEEVRAGRLREDLFYRLHVLELSMPPLRERGDDVMLLAETFLARFAGEEHRPMPRIGPDAARVLQIRSWRGNVRELQNLMRRIVVLADGPNVPIHLALEGAGADEIARFGSNAVNVVPLPVEAASVEPLALTERRAIERAIATFGGNVAAAAAALELSPSTLYRKRLAWQCA</sequence>
<dbReference type="Pfam" id="PF25601">
    <property type="entry name" value="AAA_lid_14"/>
    <property type="match status" value="1"/>
</dbReference>
<keyword evidence="2" id="KW-0067">ATP-binding</keyword>
<comment type="caution">
    <text evidence="8">Lacks conserved residue(s) required for the propagation of feature annotation.</text>
</comment>
<dbReference type="Gene3D" id="1.10.10.60">
    <property type="entry name" value="Homeodomain-like"/>
    <property type="match status" value="1"/>
</dbReference>
<evidence type="ECO:0000256" key="9">
    <source>
        <dbReference type="SAM" id="MobiDB-lite"/>
    </source>
</evidence>
<dbReference type="EMBL" id="RCTF01000013">
    <property type="protein sequence ID" value="RLP76246.1"/>
    <property type="molecule type" value="Genomic_DNA"/>
</dbReference>
<dbReference type="SUPFAM" id="SSF52540">
    <property type="entry name" value="P-loop containing nucleoside triphosphate hydrolases"/>
    <property type="match status" value="1"/>
</dbReference>
<evidence type="ECO:0000259" key="10">
    <source>
        <dbReference type="PROSITE" id="PS50045"/>
    </source>
</evidence>
<keyword evidence="6" id="KW-0010">Activator</keyword>
<protein>
    <submittedName>
        <fullName evidence="12">Sigma-54-dependent Fis family transcriptional regulator</fullName>
    </submittedName>
</protein>
<evidence type="ECO:0000259" key="11">
    <source>
        <dbReference type="PROSITE" id="PS50110"/>
    </source>
</evidence>
<evidence type="ECO:0000313" key="12">
    <source>
        <dbReference type="EMBL" id="RLP76246.1"/>
    </source>
</evidence>
<dbReference type="GO" id="GO:0005524">
    <property type="term" value="F:ATP binding"/>
    <property type="evidence" value="ECO:0007669"/>
    <property type="project" value="UniProtKB-KW"/>
</dbReference>
<dbReference type="SMART" id="SM00448">
    <property type="entry name" value="REC"/>
    <property type="match status" value="1"/>
</dbReference>
<dbReference type="PROSITE" id="PS50110">
    <property type="entry name" value="RESPONSE_REGULATORY"/>
    <property type="match status" value="1"/>
</dbReference>
<keyword evidence="4" id="KW-0805">Transcription regulation</keyword>
<gene>
    <name evidence="12" type="ORF">D9R14_15660</name>
</gene>
<dbReference type="InterPro" id="IPR002078">
    <property type="entry name" value="Sigma_54_int"/>
</dbReference>
<dbReference type="InterPro" id="IPR009057">
    <property type="entry name" value="Homeodomain-like_sf"/>
</dbReference>
<evidence type="ECO:0000256" key="8">
    <source>
        <dbReference type="PROSITE-ProRule" id="PRU00169"/>
    </source>
</evidence>
<evidence type="ECO:0000256" key="6">
    <source>
        <dbReference type="ARBA" id="ARBA00023159"/>
    </source>
</evidence>
<dbReference type="Pfam" id="PF02954">
    <property type="entry name" value="HTH_8"/>
    <property type="match status" value="1"/>
</dbReference>
<keyword evidence="7" id="KW-0804">Transcription</keyword>
<evidence type="ECO:0000256" key="4">
    <source>
        <dbReference type="ARBA" id="ARBA00023015"/>
    </source>
</evidence>
<dbReference type="FunFam" id="3.40.50.300:FF:000006">
    <property type="entry name" value="DNA-binding transcriptional regulator NtrC"/>
    <property type="match status" value="1"/>
</dbReference>
<reference evidence="12 13" key="1">
    <citation type="submission" date="2018-10" db="EMBL/GenBank/DDBJ databases">
        <title>Xanthobacter tagetidis genome sequencing and assembly.</title>
        <authorList>
            <person name="Maclea K.S."/>
            <person name="Goen A.E."/>
            <person name="Fatima S.A."/>
        </authorList>
    </citation>
    <scope>NUCLEOTIDE SEQUENCE [LARGE SCALE GENOMIC DNA]</scope>
    <source>
        <strain evidence="12 13">ATCC 700314</strain>
    </source>
</reference>
<evidence type="ECO:0000313" key="13">
    <source>
        <dbReference type="Proteomes" id="UP000269692"/>
    </source>
</evidence>
<dbReference type="InterPro" id="IPR002197">
    <property type="entry name" value="HTH_Fis"/>
</dbReference>
<keyword evidence="1" id="KW-0547">Nucleotide-binding</keyword>
<dbReference type="InterPro" id="IPR027417">
    <property type="entry name" value="P-loop_NTPase"/>
</dbReference>
<dbReference type="InterPro" id="IPR003593">
    <property type="entry name" value="AAA+_ATPase"/>
</dbReference>
<dbReference type="GO" id="GO:0006355">
    <property type="term" value="P:regulation of DNA-templated transcription"/>
    <property type="evidence" value="ECO:0007669"/>
    <property type="project" value="InterPro"/>
</dbReference>
<feature type="domain" description="Sigma-54 factor interaction" evidence="10">
    <location>
        <begin position="149"/>
        <end position="378"/>
    </location>
</feature>
<dbReference type="SMART" id="SM00382">
    <property type="entry name" value="AAA"/>
    <property type="match status" value="1"/>
</dbReference>
<dbReference type="Pfam" id="PF00158">
    <property type="entry name" value="Sigma54_activat"/>
    <property type="match status" value="1"/>
</dbReference>
<dbReference type="Gene3D" id="1.10.8.60">
    <property type="match status" value="1"/>
</dbReference>
<dbReference type="OrthoDB" id="9761019at2"/>
<organism evidence="12 13">
    <name type="scientific">Xanthobacter tagetidis</name>
    <dbReference type="NCBI Taxonomy" id="60216"/>
    <lineage>
        <taxon>Bacteria</taxon>
        <taxon>Pseudomonadati</taxon>
        <taxon>Pseudomonadota</taxon>
        <taxon>Alphaproteobacteria</taxon>
        <taxon>Hyphomicrobiales</taxon>
        <taxon>Xanthobacteraceae</taxon>
        <taxon>Xanthobacter</taxon>
    </lineage>
</organism>
<dbReference type="CDD" id="cd00009">
    <property type="entry name" value="AAA"/>
    <property type="match status" value="1"/>
</dbReference>
<dbReference type="SUPFAM" id="SSF46689">
    <property type="entry name" value="Homeodomain-like"/>
    <property type="match status" value="1"/>
</dbReference>
<feature type="region of interest" description="Disordered" evidence="9">
    <location>
        <begin position="123"/>
        <end position="147"/>
    </location>
</feature>
<evidence type="ECO:0000256" key="7">
    <source>
        <dbReference type="ARBA" id="ARBA00023163"/>
    </source>
</evidence>
<keyword evidence="5" id="KW-0238">DNA-binding</keyword>
<name>A0A3L7A7C3_9HYPH</name>
<dbReference type="Proteomes" id="UP000269692">
    <property type="component" value="Unassembled WGS sequence"/>
</dbReference>
<accession>A0A3L7A7C3</accession>
<dbReference type="PROSITE" id="PS00676">
    <property type="entry name" value="SIGMA54_INTERACT_2"/>
    <property type="match status" value="1"/>
</dbReference>
<dbReference type="PANTHER" id="PTHR32071:SF117">
    <property type="entry name" value="PTS-DEPENDENT DIHYDROXYACETONE KINASE OPERON REGULATORY PROTEIN-RELATED"/>
    <property type="match status" value="1"/>
</dbReference>
<dbReference type="PROSITE" id="PS50045">
    <property type="entry name" value="SIGMA54_INTERACT_4"/>
    <property type="match status" value="1"/>
</dbReference>
<dbReference type="InterPro" id="IPR011006">
    <property type="entry name" value="CheY-like_superfamily"/>
</dbReference>
<dbReference type="SUPFAM" id="SSF52172">
    <property type="entry name" value="CheY-like"/>
    <property type="match status" value="1"/>
</dbReference>
<evidence type="ECO:0000256" key="2">
    <source>
        <dbReference type="ARBA" id="ARBA00022840"/>
    </source>
</evidence>
<feature type="domain" description="Response regulatory" evidence="11">
    <location>
        <begin position="11"/>
        <end position="121"/>
    </location>
</feature>
<evidence type="ECO:0000256" key="3">
    <source>
        <dbReference type="ARBA" id="ARBA00023012"/>
    </source>
</evidence>
<dbReference type="PANTHER" id="PTHR32071">
    <property type="entry name" value="TRANSCRIPTIONAL REGULATORY PROTEIN"/>
    <property type="match status" value="1"/>
</dbReference>
<dbReference type="GO" id="GO:0000160">
    <property type="term" value="P:phosphorelay signal transduction system"/>
    <property type="evidence" value="ECO:0007669"/>
    <property type="project" value="UniProtKB-KW"/>
</dbReference>
<comment type="caution">
    <text evidence="12">The sequence shown here is derived from an EMBL/GenBank/DDBJ whole genome shotgun (WGS) entry which is preliminary data.</text>
</comment>
<dbReference type="Gene3D" id="3.40.50.2300">
    <property type="match status" value="1"/>
</dbReference>
<dbReference type="InterPro" id="IPR001789">
    <property type="entry name" value="Sig_transdc_resp-reg_receiver"/>
</dbReference>
<evidence type="ECO:0000256" key="1">
    <source>
        <dbReference type="ARBA" id="ARBA00022741"/>
    </source>
</evidence>
<dbReference type="InterPro" id="IPR025943">
    <property type="entry name" value="Sigma_54_int_dom_ATP-bd_2"/>
</dbReference>
<proteinExistence type="predicted"/>
<dbReference type="GO" id="GO:0043565">
    <property type="term" value="F:sequence-specific DNA binding"/>
    <property type="evidence" value="ECO:0007669"/>
    <property type="project" value="InterPro"/>
</dbReference>
<evidence type="ECO:0000256" key="5">
    <source>
        <dbReference type="ARBA" id="ARBA00023125"/>
    </source>
</evidence>
<keyword evidence="13" id="KW-1185">Reference proteome</keyword>